<protein>
    <submittedName>
        <fullName evidence="10">Carbohydrate ABC transporter permease</fullName>
    </submittedName>
</protein>
<keyword evidence="5 7" id="KW-1133">Transmembrane helix</keyword>
<comment type="subcellular location">
    <subcellularLocation>
        <location evidence="1 7">Cell membrane</location>
        <topology evidence="1 7">Multi-pass membrane protein</topology>
    </subcellularLocation>
</comment>
<evidence type="ECO:0000256" key="5">
    <source>
        <dbReference type="ARBA" id="ARBA00022989"/>
    </source>
</evidence>
<gene>
    <name evidence="10" type="ORF">G1H10_21475</name>
</gene>
<accession>A0A6L9SFA4</accession>
<dbReference type="InterPro" id="IPR035906">
    <property type="entry name" value="MetI-like_sf"/>
</dbReference>
<evidence type="ECO:0000313" key="10">
    <source>
        <dbReference type="EMBL" id="NEE02740.1"/>
    </source>
</evidence>
<proteinExistence type="inferred from homology"/>
<dbReference type="PANTHER" id="PTHR43744:SF12">
    <property type="entry name" value="ABC TRANSPORTER PERMEASE PROTEIN MG189-RELATED"/>
    <property type="match status" value="1"/>
</dbReference>
<dbReference type="EMBL" id="JAAGOA010000016">
    <property type="protein sequence ID" value="NEE02740.1"/>
    <property type="molecule type" value="Genomic_DNA"/>
</dbReference>
<dbReference type="CDD" id="cd06261">
    <property type="entry name" value="TM_PBP2"/>
    <property type="match status" value="1"/>
</dbReference>
<feature type="transmembrane region" description="Helical" evidence="7">
    <location>
        <begin position="98"/>
        <end position="120"/>
    </location>
</feature>
<organism evidence="10 11">
    <name type="scientific">Phytoactinopolyspora halotolerans</name>
    <dbReference type="NCBI Taxonomy" id="1981512"/>
    <lineage>
        <taxon>Bacteria</taxon>
        <taxon>Bacillati</taxon>
        <taxon>Actinomycetota</taxon>
        <taxon>Actinomycetes</taxon>
        <taxon>Jiangellales</taxon>
        <taxon>Jiangellaceae</taxon>
        <taxon>Phytoactinopolyspora</taxon>
    </lineage>
</organism>
<keyword evidence="6 7" id="KW-0472">Membrane</keyword>
<reference evidence="10 11" key="1">
    <citation type="submission" date="2020-02" db="EMBL/GenBank/DDBJ databases">
        <authorList>
            <person name="Li X.-J."/>
            <person name="Han X.-M."/>
        </authorList>
    </citation>
    <scope>NUCLEOTIDE SEQUENCE [LARGE SCALE GENOMIC DNA]</scope>
    <source>
        <strain evidence="10 11">CCTCC AB 2017055</strain>
    </source>
</reference>
<name>A0A6L9SFA4_9ACTN</name>
<dbReference type="GO" id="GO:0005886">
    <property type="term" value="C:plasma membrane"/>
    <property type="evidence" value="ECO:0007669"/>
    <property type="project" value="UniProtKB-SubCell"/>
</dbReference>
<evidence type="ECO:0000256" key="6">
    <source>
        <dbReference type="ARBA" id="ARBA00023136"/>
    </source>
</evidence>
<sequence length="299" mass="32759">MPDVLTDPDAAARHPETPRRRGRGNLRRTARKAPAYLVLVLGTAVMVLPFLASLGNSLKSYAQYIKVPPDWLPDPVQWSNYQEVWERTDFVTYLTNSLIVSGAAVVGALITSAMVGHALARMHFPGRDVLLVAALGTMMLPTVITIVPSFILFKSFGWLDTLLPLIAPYWLATPIGIFLMRQTFLGIPRDFEEAASIDGANPWQVFIRVHLPMAKPALATLGVFTFMTTWGAVLEPTIYLTSPENFTLPIGVMSLQGQYVGNDNLVTAAALMSLVPVLLVFLVAQRYFVRGVMSSGVKG</sequence>
<comment type="similarity">
    <text evidence="7">Belongs to the binding-protein-dependent transport system permease family.</text>
</comment>
<comment type="caution">
    <text evidence="10">The sequence shown here is derived from an EMBL/GenBank/DDBJ whole genome shotgun (WGS) entry which is preliminary data.</text>
</comment>
<dbReference type="InterPro" id="IPR000515">
    <property type="entry name" value="MetI-like"/>
</dbReference>
<dbReference type="AlphaFoldDB" id="A0A6L9SFA4"/>
<feature type="transmembrane region" description="Helical" evidence="7">
    <location>
        <begin position="33"/>
        <end position="52"/>
    </location>
</feature>
<evidence type="ECO:0000259" key="9">
    <source>
        <dbReference type="PROSITE" id="PS50928"/>
    </source>
</evidence>
<dbReference type="Proteomes" id="UP000475214">
    <property type="component" value="Unassembled WGS sequence"/>
</dbReference>
<keyword evidence="3" id="KW-1003">Cell membrane</keyword>
<evidence type="ECO:0000256" key="4">
    <source>
        <dbReference type="ARBA" id="ARBA00022692"/>
    </source>
</evidence>
<dbReference type="PROSITE" id="PS50928">
    <property type="entry name" value="ABC_TM1"/>
    <property type="match status" value="1"/>
</dbReference>
<evidence type="ECO:0000256" key="7">
    <source>
        <dbReference type="RuleBase" id="RU363032"/>
    </source>
</evidence>
<dbReference type="GO" id="GO:0055085">
    <property type="term" value="P:transmembrane transport"/>
    <property type="evidence" value="ECO:0007669"/>
    <property type="project" value="InterPro"/>
</dbReference>
<evidence type="ECO:0000313" key="11">
    <source>
        <dbReference type="Proteomes" id="UP000475214"/>
    </source>
</evidence>
<keyword evidence="11" id="KW-1185">Reference proteome</keyword>
<feature type="transmembrane region" description="Helical" evidence="7">
    <location>
        <begin position="265"/>
        <end position="284"/>
    </location>
</feature>
<feature type="compositionally biased region" description="Basic and acidic residues" evidence="8">
    <location>
        <begin position="10"/>
        <end position="19"/>
    </location>
</feature>
<feature type="transmembrane region" description="Helical" evidence="7">
    <location>
        <begin position="158"/>
        <end position="179"/>
    </location>
</feature>
<feature type="transmembrane region" description="Helical" evidence="7">
    <location>
        <begin position="129"/>
        <end position="152"/>
    </location>
</feature>
<dbReference type="Gene3D" id="1.10.3720.10">
    <property type="entry name" value="MetI-like"/>
    <property type="match status" value="1"/>
</dbReference>
<keyword evidence="2 7" id="KW-0813">Transport</keyword>
<dbReference type="Pfam" id="PF00528">
    <property type="entry name" value="BPD_transp_1"/>
    <property type="match status" value="1"/>
</dbReference>
<feature type="region of interest" description="Disordered" evidence="8">
    <location>
        <begin position="1"/>
        <end position="27"/>
    </location>
</feature>
<feature type="transmembrane region" description="Helical" evidence="7">
    <location>
        <begin position="217"/>
        <end position="239"/>
    </location>
</feature>
<dbReference type="PANTHER" id="PTHR43744">
    <property type="entry name" value="ABC TRANSPORTER PERMEASE PROTEIN MG189-RELATED-RELATED"/>
    <property type="match status" value="1"/>
</dbReference>
<feature type="domain" description="ABC transmembrane type-1" evidence="9">
    <location>
        <begin position="94"/>
        <end position="284"/>
    </location>
</feature>
<keyword evidence="4 7" id="KW-0812">Transmembrane</keyword>
<evidence type="ECO:0000256" key="2">
    <source>
        <dbReference type="ARBA" id="ARBA00022448"/>
    </source>
</evidence>
<evidence type="ECO:0000256" key="3">
    <source>
        <dbReference type="ARBA" id="ARBA00022475"/>
    </source>
</evidence>
<dbReference type="SUPFAM" id="SSF161098">
    <property type="entry name" value="MetI-like"/>
    <property type="match status" value="1"/>
</dbReference>
<evidence type="ECO:0000256" key="1">
    <source>
        <dbReference type="ARBA" id="ARBA00004651"/>
    </source>
</evidence>
<evidence type="ECO:0000256" key="8">
    <source>
        <dbReference type="SAM" id="MobiDB-lite"/>
    </source>
</evidence>